<organism evidence="2">
    <name type="scientific">bioreactor metagenome</name>
    <dbReference type="NCBI Taxonomy" id="1076179"/>
    <lineage>
        <taxon>unclassified sequences</taxon>
        <taxon>metagenomes</taxon>
        <taxon>ecological metagenomes</taxon>
    </lineage>
</organism>
<comment type="caution">
    <text evidence="2">The sequence shown here is derived from an EMBL/GenBank/DDBJ whole genome shotgun (WGS) entry which is preliminary data.</text>
</comment>
<dbReference type="AlphaFoldDB" id="A0A644VK71"/>
<protein>
    <submittedName>
        <fullName evidence="2">Uncharacterized protein</fullName>
    </submittedName>
</protein>
<accession>A0A644VK71</accession>
<name>A0A644VK71_9ZZZZ</name>
<sequence>MGDKIKELIKIVELLEKLTIKLISLVGWIAILILALRGI</sequence>
<evidence type="ECO:0000313" key="2">
    <source>
        <dbReference type="EMBL" id="MPL91655.1"/>
    </source>
</evidence>
<keyword evidence="1" id="KW-1133">Transmembrane helix</keyword>
<keyword evidence="1" id="KW-0812">Transmembrane</keyword>
<dbReference type="EMBL" id="VSSQ01000336">
    <property type="protein sequence ID" value="MPL91655.1"/>
    <property type="molecule type" value="Genomic_DNA"/>
</dbReference>
<evidence type="ECO:0000256" key="1">
    <source>
        <dbReference type="SAM" id="Phobius"/>
    </source>
</evidence>
<gene>
    <name evidence="2" type="ORF">SDC9_37731</name>
</gene>
<keyword evidence="1" id="KW-0472">Membrane</keyword>
<reference evidence="2" key="1">
    <citation type="submission" date="2019-08" db="EMBL/GenBank/DDBJ databases">
        <authorList>
            <person name="Kucharzyk K."/>
            <person name="Murdoch R.W."/>
            <person name="Higgins S."/>
            <person name="Loffler F."/>
        </authorList>
    </citation>
    <scope>NUCLEOTIDE SEQUENCE</scope>
</reference>
<feature type="transmembrane region" description="Helical" evidence="1">
    <location>
        <begin position="18"/>
        <end position="36"/>
    </location>
</feature>
<proteinExistence type="predicted"/>